<accession>A0AAV0FUN6</accession>
<comment type="caution">
    <text evidence="2">The sequence shown here is derived from an EMBL/GenBank/DDBJ whole genome shotgun (WGS) entry which is preliminary data.</text>
</comment>
<feature type="region of interest" description="Disordered" evidence="1">
    <location>
        <begin position="1"/>
        <end position="29"/>
    </location>
</feature>
<organism evidence="2 3">
    <name type="scientific">Cuscuta epithymum</name>
    <dbReference type="NCBI Taxonomy" id="186058"/>
    <lineage>
        <taxon>Eukaryota</taxon>
        <taxon>Viridiplantae</taxon>
        <taxon>Streptophyta</taxon>
        <taxon>Embryophyta</taxon>
        <taxon>Tracheophyta</taxon>
        <taxon>Spermatophyta</taxon>
        <taxon>Magnoliopsida</taxon>
        <taxon>eudicotyledons</taxon>
        <taxon>Gunneridae</taxon>
        <taxon>Pentapetalae</taxon>
        <taxon>asterids</taxon>
        <taxon>lamiids</taxon>
        <taxon>Solanales</taxon>
        <taxon>Convolvulaceae</taxon>
        <taxon>Cuscuteae</taxon>
        <taxon>Cuscuta</taxon>
        <taxon>Cuscuta subgen. Cuscuta</taxon>
    </lineage>
</organism>
<dbReference type="InterPro" id="IPR025638">
    <property type="entry name" value="DUF4336"/>
</dbReference>
<dbReference type="EMBL" id="CAMAPF010001015">
    <property type="protein sequence ID" value="CAH9139269.1"/>
    <property type="molecule type" value="Genomic_DNA"/>
</dbReference>
<feature type="non-terminal residue" evidence="2">
    <location>
        <position position="100"/>
    </location>
</feature>
<evidence type="ECO:0000313" key="3">
    <source>
        <dbReference type="Proteomes" id="UP001152523"/>
    </source>
</evidence>
<dbReference type="PANTHER" id="PTHR33835">
    <property type="entry name" value="YALI0C07656P"/>
    <property type="match status" value="1"/>
</dbReference>
<evidence type="ECO:0000313" key="2">
    <source>
        <dbReference type="EMBL" id="CAH9139269.1"/>
    </source>
</evidence>
<dbReference type="AlphaFoldDB" id="A0AAV0FUN6"/>
<keyword evidence="3" id="KW-1185">Reference proteome</keyword>
<protein>
    <submittedName>
        <fullName evidence="2">Uncharacterized protein</fullName>
    </submittedName>
</protein>
<name>A0AAV0FUN6_9ASTE</name>
<dbReference type="PANTHER" id="PTHR33835:SF2">
    <property type="entry name" value="LYSINE-TRNA LIGASE"/>
    <property type="match status" value="1"/>
</dbReference>
<gene>
    <name evidence="2" type="ORF">CEPIT_LOCUS37460</name>
</gene>
<reference evidence="2" key="1">
    <citation type="submission" date="2022-07" db="EMBL/GenBank/DDBJ databases">
        <authorList>
            <person name="Macas J."/>
            <person name="Novak P."/>
            <person name="Neumann P."/>
        </authorList>
    </citation>
    <scope>NUCLEOTIDE SEQUENCE</scope>
</reference>
<feature type="compositionally biased region" description="Polar residues" evidence="1">
    <location>
        <begin position="17"/>
        <end position="29"/>
    </location>
</feature>
<dbReference type="Proteomes" id="UP001152523">
    <property type="component" value="Unassembled WGS sequence"/>
</dbReference>
<sequence>MATAMAAIHPPKVTAGHSPSSPLNELTSSFSLGSPLKGISLQMQPRRGRGRRAVSLEVTSAASGNSASKSGGGGGRLYVNFTGFPFPLGPFLNRRTIRTV</sequence>
<evidence type="ECO:0000256" key="1">
    <source>
        <dbReference type="SAM" id="MobiDB-lite"/>
    </source>
</evidence>
<proteinExistence type="predicted"/>